<reference evidence="1 2" key="1">
    <citation type="journal article" date="2020" name="Phytopathology">
        <title>Genome Sequence Resources of Colletotrichum truncatum, C. plurivorum, C. musicola, and C. sojae: Four Species Pathogenic to Soybean (Glycine max).</title>
        <authorList>
            <person name="Rogerio F."/>
            <person name="Boufleur T.R."/>
            <person name="Ciampi-Guillardi M."/>
            <person name="Sukno S.A."/>
            <person name="Thon M.R."/>
            <person name="Massola Junior N.S."/>
            <person name="Baroncelli R."/>
        </authorList>
    </citation>
    <scope>NUCLEOTIDE SEQUENCE [LARGE SCALE GENOMIC DNA]</scope>
    <source>
        <strain evidence="1 2">LFN0009</strain>
    </source>
</reference>
<evidence type="ECO:0000313" key="1">
    <source>
        <dbReference type="EMBL" id="KAF6800236.1"/>
    </source>
</evidence>
<name>A0A8H6MM00_9PEZI</name>
<dbReference type="Proteomes" id="UP000652219">
    <property type="component" value="Unassembled WGS sequence"/>
</dbReference>
<dbReference type="EMBL" id="WIGN01000310">
    <property type="protein sequence ID" value="KAF6800236.1"/>
    <property type="molecule type" value="Genomic_DNA"/>
</dbReference>
<comment type="caution">
    <text evidence="1">The sequence shown here is derived from an EMBL/GenBank/DDBJ whole genome shotgun (WGS) entry which is preliminary data.</text>
</comment>
<keyword evidence="2" id="KW-1185">Reference proteome</keyword>
<dbReference type="AlphaFoldDB" id="A0A8H6MM00"/>
<gene>
    <name evidence="1" type="ORF">CSOJ01_12303</name>
</gene>
<evidence type="ECO:0000313" key="2">
    <source>
        <dbReference type="Proteomes" id="UP000652219"/>
    </source>
</evidence>
<protein>
    <submittedName>
        <fullName evidence="1">Uncharacterized protein</fullName>
    </submittedName>
</protein>
<organism evidence="1 2">
    <name type="scientific">Colletotrichum sojae</name>
    <dbReference type="NCBI Taxonomy" id="2175907"/>
    <lineage>
        <taxon>Eukaryota</taxon>
        <taxon>Fungi</taxon>
        <taxon>Dikarya</taxon>
        <taxon>Ascomycota</taxon>
        <taxon>Pezizomycotina</taxon>
        <taxon>Sordariomycetes</taxon>
        <taxon>Hypocreomycetidae</taxon>
        <taxon>Glomerellales</taxon>
        <taxon>Glomerellaceae</taxon>
        <taxon>Colletotrichum</taxon>
        <taxon>Colletotrichum orchidearum species complex</taxon>
    </lineage>
</organism>
<accession>A0A8H6MM00</accession>
<sequence length="178" mass="19945">MGEMWHDKGPDPLNILLLPSPDKPHTPKGLFLPPLGRPAFTTDPWLAVPTNAENGRVPIDWNRLGNIQDFHCLRTLGIQLDTGEPLDELVAILEQMDGLKKLAIMHVGRQSEKAWLEGFGRFETCEHIARRCKGLTYLQLGGISMRIWRSAAGEVDLEELSEKNKSLESSSGKKILIR</sequence>
<proteinExistence type="predicted"/>